<feature type="region of interest" description="Disordered" evidence="1">
    <location>
        <begin position="1"/>
        <end position="75"/>
    </location>
</feature>
<dbReference type="AlphaFoldDB" id="A0AAN7TKE7"/>
<accession>A0AAN7TKE7</accession>
<evidence type="ECO:0000313" key="3">
    <source>
        <dbReference type="Proteomes" id="UP001310890"/>
    </source>
</evidence>
<feature type="compositionally biased region" description="Low complexity" evidence="1">
    <location>
        <begin position="34"/>
        <end position="44"/>
    </location>
</feature>
<name>A0AAN7TKE7_9PEZI</name>
<protein>
    <submittedName>
        <fullName evidence="2">Uncharacterized protein</fullName>
    </submittedName>
</protein>
<dbReference type="Proteomes" id="UP001310890">
    <property type="component" value="Unassembled WGS sequence"/>
</dbReference>
<gene>
    <name evidence="2" type="ORF">LTR62_003211</name>
</gene>
<sequence length="249" mass="27521">MAGVTPLSYSAAASSSNSKPSGPATSTLPKGEPQPHQTPSAPSSTPTPPPPPQQPRKRSPSPRHQPKTVPSHEPVYILTLQTDKPHHDRMTAWRKQYFPAQLNKLEAHLTLFHALPASKFPSSILPALRAIAASTPPFPICARKPFRLRRGIALSIPRNEGAAKIQGVHRALLGQWRGEGWLSEQDSGGMRAHYTIMNKADDEGQVLIAFEEVSRAFRPDEGRAEGLGLWRYERGFWRWEEGFAFTGTE</sequence>
<dbReference type="EMBL" id="JAVRRL010000021">
    <property type="protein sequence ID" value="KAK5113827.1"/>
    <property type="molecule type" value="Genomic_DNA"/>
</dbReference>
<organism evidence="2 3">
    <name type="scientific">Meristemomyces frigidus</name>
    <dbReference type="NCBI Taxonomy" id="1508187"/>
    <lineage>
        <taxon>Eukaryota</taxon>
        <taxon>Fungi</taxon>
        <taxon>Dikarya</taxon>
        <taxon>Ascomycota</taxon>
        <taxon>Pezizomycotina</taxon>
        <taxon>Dothideomycetes</taxon>
        <taxon>Dothideomycetidae</taxon>
        <taxon>Mycosphaerellales</taxon>
        <taxon>Teratosphaeriaceae</taxon>
        <taxon>Meristemomyces</taxon>
    </lineage>
</organism>
<proteinExistence type="predicted"/>
<comment type="caution">
    <text evidence="2">The sequence shown here is derived from an EMBL/GenBank/DDBJ whole genome shotgun (WGS) entry which is preliminary data.</text>
</comment>
<feature type="compositionally biased region" description="Pro residues" evidence="1">
    <location>
        <begin position="45"/>
        <end position="54"/>
    </location>
</feature>
<evidence type="ECO:0000256" key="1">
    <source>
        <dbReference type="SAM" id="MobiDB-lite"/>
    </source>
</evidence>
<feature type="compositionally biased region" description="Low complexity" evidence="1">
    <location>
        <begin position="1"/>
        <end position="26"/>
    </location>
</feature>
<dbReference type="Pfam" id="PF13563">
    <property type="entry name" value="2_5_RNA_ligase2"/>
    <property type="match status" value="1"/>
</dbReference>
<dbReference type="Gene3D" id="3.90.1140.10">
    <property type="entry name" value="Cyclic phosphodiesterase"/>
    <property type="match status" value="1"/>
</dbReference>
<reference evidence="2" key="1">
    <citation type="submission" date="2023-08" db="EMBL/GenBank/DDBJ databases">
        <title>Black Yeasts Isolated from many extreme environments.</title>
        <authorList>
            <person name="Coleine C."/>
            <person name="Stajich J.E."/>
            <person name="Selbmann L."/>
        </authorList>
    </citation>
    <scope>NUCLEOTIDE SEQUENCE</scope>
    <source>
        <strain evidence="2">CCFEE 5401</strain>
    </source>
</reference>
<evidence type="ECO:0000313" key="2">
    <source>
        <dbReference type="EMBL" id="KAK5113827.1"/>
    </source>
</evidence>
<feature type="compositionally biased region" description="Basic residues" evidence="1">
    <location>
        <begin position="55"/>
        <end position="66"/>
    </location>
</feature>